<evidence type="ECO:0000256" key="1">
    <source>
        <dbReference type="SAM" id="MobiDB-lite"/>
    </source>
</evidence>
<dbReference type="EMBL" id="AY498874">
    <property type="protein sequence ID" value="AAS45783.1"/>
    <property type="molecule type" value="Genomic_DNA"/>
</dbReference>
<gene>
    <name evidence="2" type="primary">SLV.1</name>
</gene>
<reference evidence="2" key="2">
    <citation type="journal article" date="2004" name="Microbiology">
        <title>Characterization of the Streptomyces lavendulae IMRU 3455 linear plasmid pSLV45.</title>
        <authorList>
            <person name="Hosted T.J."/>
            <person name="Wang T."/>
            <person name="Horan A.C."/>
        </authorList>
    </citation>
    <scope>NUCLEOTIDE SEQUENCE</scope>
    <source>
        <strain evidence="2">IMRU3455</strain>
        <plasmid evidence="2">linear plasmid pSLV45</plasmid>
    </source>
</reference>
<geneLocation type="plasmid" evidence="2">
    <name>linear plasmid pSLV45</name>
</geneLocation>
<name>Q6RGS0_STRLA</name>
<protein>
    <submittedName>
        <fullName evidence="2">SLV.1</fullName>
    </submittedName>
</protein>
<reference evidence="2" key="1">
    <citation type="submission" date="2003-12" db="EMBL/GenBank/DDBJ databases">
        <authorList>
            <person name="Hosted T.J.Jr."/>
            <person name="Horan A.C."/>
            <person name="Wang T."/>
        </authorList>
    </citation>
    <scope>NUCLEOTIDE SEQUENCE</scope>
    <source>
        <strain evidence="2">IMRU3455</strain>
        <plasmid evidence="2">linear plasmid pSLV45</plasmid>
    </source>
</reference>
<sequence>MYGAKPSERGPGPKPGHVYVELVGGPLDGMLLDVTGWDSQEVVDGAMLMSEHGAFGPGRSDYEPAEADPGAGGVGRFVWRGDVP</sequence>
<evidence type="ECO:0000313" key="2">
    <source>
        <dbReference type="EMBL" id="AAS45783.1"/>
    </source>
</evidence>
<feature type="region of interest" description="Disordered" evidence="1">
    <location>
        <begin position="57"/>
        <end position="84"/>
    </location>
</feature>
<proteinExistence type="predicted"/>
<organism evidence="2">
    <name type="scientific">Streptomyces lavendulae</name>
    <dbReference type="NCBI Taxonomy" id="1914"/>
    <lineage>
        <taxon>Bacteria</taxon>
        <taxon>Bacillati</taxon>
        <taxon>Actinomycetota</taxon>
        <taxon>Actinomycetes</taxon>
        <taxon>Kitasatosporales</taxon>
        <taxon>Streptomycetaceae</taxon>
        <taxon>Streptomyces</taxon>
    </lineage>
</organism>
<dbReference type="AlphaFoldDB" id="Q6RGS0"/>
<accession>Q6RGS0</accession>
<keyword evidence="2" id="KW-0614">Plasmid</keyword>